<keyword evidence="3 7" id="KW-0863">Zinc-finger</keyword>
<dbReference type="PROSITE" id="PS50880">
    <property type="entry name" value="TOPRIM"/>
    <property type="match status" value="1"/>
</dbReference>
<keyword evidence="1 7" id="KW-0479">Metal-binding</keyword>
<evidence type="ECO:0000313" key="10">
    <source>
        <dbReference type="Proteomes" id="UP000177027"/>
    </source>
</evidence>
<feature type="zinc finger region" description="C4-type" evidence="7">
    <location>
        <begin position="57"/>
        <end position="72"/>
    </location>
</feature>
<dbReference type="Gene3D" id="3.30.60.80">
    <property type="match status" value="1"/>
</dbReference>
<dbReference type="GO" id="GO:0006310">
    <property type="term" value="P:DNA recombination"/>
    <property type="evidence" value="ECO:0007669"/>
    <property type="project" value="UniProtKB-UniRule"/>
</dbReference>
<protein>
    <recommendedName>
        <fullName evidence="7">Recombination protein RecR</fullName>
    </recommendedName>
</protein>
<comment type="similarity">
    <text evidence="7">Belongs to the RecR family.</text>
</comment>
<accession>A0A1F7HCU0</accession>
<dbReference type="Gene3D" id="6.10.250.240">
    <property type="match status" value="1"/>
</dbReference>
<dbReference type="HAMAP" id="MF_00017">
    <property type="entry name" value="RecR"/>
    <property type="match status" value="1"/>
</dbReference>
<feature type="domain" description="Toprim" evidence="8">
    <location>
        <begin position="80"/>
        <end position="183"/>
    </location>
</feature>
<sequence length="206" mass="23311">MSIPRDLQKAIDFFEKLPGIGPKSAKKLGFYLLRLPQQELDEVSKSIQSLKQTSLYCKRCFHLSESELCPICEDPQRDTSIIAVVEDVLDLLSFEAGSHYSGLYHVLHGRIDPLNYIGPDDIFIPQFITRIKESGSTVKEIILATNPNTEGEATAMYIKNKLKEILNGDSEHIKITRLAYGLPIGAQLEFADYMTIKRSMEGRRDF</sequence>
<dbReference type="CDD" id="cd01025">
    <property type="entry name" value="TOPRIM_recR"/>
    <property type="match status" value="1"/>
</dbReference>
<proteinExistence type="inferred from homology"/>
<keyword evidence="4 7" id="KW-0862">Zinc</keyword>
<dbReference type="AlphaFoldDB" id="A0A1F7HCU0"/>
<dbReference type="InterPro" id="IPR000093">
    <property type="entry name" value="DNA_Rcmb_RecR"/>
</dbReference>
<evidence type="ECO:0000256" key="1">
    <source>
        <dbReference type="ARBA" id="ARBA00022723"/>
    </source>
</evidence>
<dbReference type="EMBL" id="MFZS01000018">
    <property type="protein sequence ID" value="OGK29110.1"/>
    <property type="molecule type" value="Genomic_DNA"/>
</dbReference>
<evidence type="ECO:0000256" key="5">
    <source>
        <dbReference type="ARBA" id="ARBA00023172"/>
    </source>
</evidence>
<dbReference type="Gene3D" id="3.40.1360.10">
    <property type="match status" value="1"/>
</dbReference>
<dbReference type="InterPro" id="IPR006171">
    <property type="entry name" value="TOPRIM_dom"/>
</dbReference>
<dbReference type="NCBIfam" id="TIGR00615">
    <property type="entry name" value="recR"/>
    <property type="match status" value="1"/>
</dbReference>
<organism evidence="9 10">
    <name type="scientific">Candidatus Roizmanbacteria bacterium RIFCSPHIGHO2_02_FULL_40_9</name>
    <dbReference type="NCBI Taxonomy" id="1802042"/>
    <lineage>
        <taxon>Bacteria</taxon>
        <taxon>Candidatus Roizmaniibacteriota</taxon>
    </lineage>
</organism>
<dbReference type="GO" id="GO:0003677">
    <property type="term" value="F:DNA binding"/>
    <property type="evidence" value="ECO:0007669"/>
    <property type="project" value="UniProtKB-UniRule"/>
</dbReference>
<dbReference type="GO" id="GO:0008270">
    <property type="term" value="F:zinc ion binding"/>
    <property type="evidence" value="ECO:0007669"/>
    <property type="project" value="UniProtKB-KW"/>
</dbReference>
<dbReference type="InterPro" id="IPR023627">
    <property type="entry name" value="Rcmb_RecR"/>
</dbReference>
<dbReference type="Pfam" id="PF02132">
    <property type="entry name" value="RecR_ZnF"/>
    <property type="match status" value="1"/>
</dbReference>
<dbReference type="PANTHER" id="PTHR30446:SF0">
    <property type="entry name" value="RECOMBINATION PROTEIN RECR"/>
    <property type="match status" value="1"/>
</dbReference>
<gene>
    <name evidence="7" type="primary">recR</name>
    <name evidence="9" type="ORF">A3D06_02175</name>
</gene>
<evidence type="ECO:0000259" key="8">
    <source>
        <dbReference type="PROSITE" id="PS50880"/>
    </source>
</evidence>
<evidence type="ECO:0000256" key="2">
    <source>
        <dbReference type="ARBA" id="ARBA00022763"/>
    </source>
</evidence>
<dbReference type="SMART" id="SM00493">
    <property type="entry name" value="TOPRIM"/>
    <property type="match status" value="1"/>
</dbReference>
<evidence type="ECO:0000256" key="7">
    <source>
        <dbReference type="HAMAP-Rule" id="MF_00017"/>
    </source>
</evidence>
<dbReference type="InterPro" id="IPR015967">
    <property type="entry name" value="Rcmb_RecR_Znf"/>
</dbReference>
<dbReference type="Gene3D" id="1.10.8.420">
    <property type="entry name" value="RecR Domain 1"/>
    <property type="match status" value="1"/>
</dbReference>
<evidence type="ECO:0000313" key="9">
    <source>
        <dbReference type="EMBL" id="OGK29110.1"/>
    </source>
</evidence>
<dbReference type="Pfam" id="PF13662">
    <property type="entry name" value="Toprim_4"/>
    <property type="match status" value="1"/>
</dbReference>
<dbReference type="Pfam" id="PF21176">
    <property type="entry name" value="RecR_HhH"/>
    <property type="match status" value="1"/>
</dbReference>
<dbReference type="PROSITE" id="PS01300">
    <property type="entry name" value="RECR"/>
    <property type="match status" value="1"/>
</dbReference>
<evidence type="ECO:0000256" key="3">
    <source>
        <dbReference type="ARBA" id="ARBA00022771"/>
    </source>
</evidence>
<keyword evidence="5 7" id="KW-0233">DNA recombination</keyword>
<keyword evidence="2 7" id="KW-0227">DNA damage</keyword>
<dbReference type="PANTHER" id="PTHR30446">
    <property type="entry name" value="RECOMBINATION PROTEIN RECR"/>
    <property type="match status" value="1"/>
</dbReference>
<comment type="function">
    <text evidence="7">May play a role in DNA repair. It seems to be involved in an RecBC-independent recombinational process of DNA repair. It may act with RecF and RecO.</text>
</comment>
<dbReference type="GO" id="GO:0006281">
    <property type="term" value="P:DNA repair"/>
    <property type="evidence" value="ECO:0007669"/>
    <property type="project" value="UniProtKB-UniRule"/>
</dbReference>
<dbReference type="Proteomes" id="UP000177027">
    <property type="component" value="Unassembled WGS sequence"/>
</dbReference>
<name>A0A1F7HCU0_9BACT</name>
<dbReference type="Pfam" id="PF21175">
    <property type="entry name" value="RecR_C"/>
    <property type="match status" value="1"/>
</dbReference>
<evidence type="ECO:0000256" key="6">
    <source>
        <dbReference type="ARBA" id="ARBA00023204"/>
    </source>
</evidence>
<keyword evidence="6 7" id="KW-0234">DNA repair</keyword>
<dbReference type="SUPFAM" id="SSF111304">
    <property type="entry name" value="Recombination protein RecR"/>
    <property type="match status" value="1"/>
</dbReference>
<comment type="caution">
    <text evidence="9">The sequence shown here is derived from an EMBL/GenBank/DDBJ whole genome shotgun (WGS) entry which is preliminary data.</text>
</comment>
<dbReference type="InterPro" id="IPR034137">
    <property type="entry name" value="TOPRIM_RecR"/>
</dbReference>
<evidence type="ECO:0000256" key="4">
    <source>
        <dbReference type="ARBA" id="ARBA00022833"/>
    </source>
</evidence>
<reference evidence="9 10" key="1">
    <citation type="journal article" date="2016" name="Nat. Commun.">
        <title>Thousands of microbial genomes shed light on interconnected biogeochemical processes in an aquifer system.</title>
        <authorList>
            <person name="Anantharaman K."/>
            <person name="Brown C.T."/>
            <person name="Hug L.A."/>
            <person name="Sharon I."/>
            <person name="Castelle C.J."/>
            <person name="Probst A.J."/>
            <person name="Thomas B.C."/>
            <person name="Singh A."/>
            <person name="Wilkins M.J."/>
            <person name="Karaoz U."/>
            <person name="Brodie E.L."/>
            <person name="Williams K.H."/>
            <person name="Hubbard S.S."/>
            <person name="Banfield J.F."/>
        </authorList>
    </citation>
    <scope>NUCLEOTIDE SEQUENCE [LARGE SCALE GENOMIC DNA]</scope>
</reference>